<sequence>MLGMTKLSTLQLCHIFSYVEYFDLKHFIQINHKCQRVCNHLIQVQCLERNLINVNVPLYSLHLTPSILNGDSANDKFTTFDYKQLTHLSNNSTLKALCFSYNATTEYHLLSNIIHQLPLHSLTKIDLGTYDIGEENIIKYATLIGTTQTSLKTLSFWKDPGKNARFSEPREVEMFSKLVKCENLRCFVWSPSFVSMQKLTLLNLFYHLDTFNESVDDLKKLPNLCSLIIRSTTLSQFYSIHRVSELSQLTYLNISGTQINKDPAVFSLDKCSNLKYISVYYIASISEEVFDILKYSTKFHVQFQLYSIPLENNEFAPFNLTGTQLDPKRILILHMTMVQRKIKSRFAKALFNRFQQWPPNLYFKGYSTFDVSNIHKYTGISNSLVRLELHFIEQLLNLNSVNSFSYLTSLSIKHCKIKTEEPIPLNGLISLQRLCISHCDNVQFLSISDITSLTSFTLKDQTCFTPLLPHLIQLTNLKQISLSNISNVTDNDIEFLILLNNIRHYIFEEDSIFQEKEKYFATPTRTVSFVTHQD</sequence>
<dbReference type="VEuPathDB" id="AmoebaDB:EHI5A_113640"/>
<protein>
    <recommendedName>
        <fullName evidence="3">F-box domain containing protein</fullName>
    </recommendedName>
</protein>
<dbReference type="Proteomes" id="UP000078387">
    <property type="component" value="Unassembled WGS sequence"/>
</dbReference>
<evidence type="ECO:0000313" key="2">
    <source>
        <dbReference type="Proteomes" id="UP000078387"/>
    </source>
</evidence>
<organism evidence="1 2">
    <name type="scientific">Entamoeba histolytica</name>
    <dbReference type="NCBI Taxonomy" id="5759"/>
    <lineage>
        <taxon>Eukaryota</taxon>
        <taxon>Amoebozoa</taxon>
        <taxon>Evosea</taxon>
        <taxon>Archamoebae</taxon>
        <taxon>Mastigamoebida</taxon>
        <taxon>Entamoebidae</taxon>
        <taxon>Entamoeba</taxon>
    </lineage>
</organism>
<dbReference type="VEuPathDB" id="AmoebaDB:EHI8A_092760"/>
<accession>A0A5K1UG73</accession>
<dbReference type="SUPFAM" id="SSF52047">
    <property type="entry name" value="RNI-like"/>
    <property type="match status" value="1"/>
</dbReference>
<gene>
    <name evidence="1" type="ORF">CL6EHI_092540</name>
</gene>
<reference evidence="1 2" key="1">
    <citation type="submission" date="2016-05" db="EMBL/GenBank/DDBJ databases">
        <title>First whole genome sequencing of Entamoeba histolytica HM1:IMSS-clone-6.</title>
        <authorList>
            <person name="Mukherjee Avik.K."/>
            <person name="Izumyama S."/>
            <person name="Nakada-Tsukui K."/>
            <person name="Nozaki T."/>
        </authorList>
    </citation>
    <scope>NUCLEOTIDE SEQUENCE [LARGE SCALE GENOMIC DNA]</scope>
    <source>
        <strain evidence="1 2">HM1:IMSS clone 6</strain>
    </source>
</reference>
<evidence type="ECO:0008006" key="3">
    <source>
        <dbReference type="Google" id="ProtNLM"/>
    </source>
</evidence>
<dbReference type="EMBL" id="BDEQ01000001">
    <property type="protein sequence ID" value="GAT92487.1"/>
    <property type="molecule type" value="Genomic_DNA"/>
</dbReference>
<proteinExistence type="predicted"/>
<evidence type="ECO:0000313" key="1">
    <source>
        <dbReference type="EMBL" id="GAT92487.1"/>
    </source>
</evidence>
<dbReference type="AlphaFoldDB" id="A0A5K1UG73"/>
<dbReference type="VEuPathDB" id="AmoebaDB:EHI_092540"/>
<dbReference type="OMA" id="INHKCQH"/>
<name>A0A5K1UG73_ENTHI</name>
<dbReference type="Gene3D" id="3.80.10.10">
    <property type="entry name" value="Ribonuclease Inhibitor"/>
    <property type="match status" value="2"/>
</dbReference>
<dbReference type="VEuPathDB" id="AmoebaDB:KM1_161300"/>
<dbReference type="InterPro" id="IPR032675">
    <property type="entry name" value="LRR_dom_sf"/>
</dbReference>
<dbReference type="VEuPathDB" id="AmoebaDB:EHI7A_085370"/>
<comment type="caution">
    <text evidence="1">The sequence shown here is derived from an EMBL/GenBank/DDBJ whole genome shotgun (WGS) entry which is preliminary data.</text>
</comment>